<protein>
    <submittedName>
        <fullName evidence="1">Uncharacterized protein</fullName>
    </submittedName>
</protein>
<evidence type="ECO:0000313" key="2">
    <source>
        <dbReference type="Proteomes" id="UP001367508"/>
    </source>
</evidence>
<organism evidence="1 2">
    <name type="scientific">Canavalia gladiata</name>
    <name type="common">Sword bean</name>
    <name type="synonym">Dolichos gladiatus</name>
    <dbReference type="NCBI Taxonomy" id="3824"/>
    <lineage>
        <taxon>Eukaryota</taxon>
        <taxon>Viridiplantae</taxon>
        <taxon>Streptophyta</taxon>
        <taxon>Embryophyta</taxon>
        <taxon>Tracheophyta</taxon>
        <taxon>Spermatophyta</taxon>
        <taxon>Magnoliopsida</taxon>
        <taxon>eudicotyledons</taxon>
        <taxon>Gunneridae</taxon>
        <taxon>Pentapetalae</taxon>
        <taxon>rosids</taxon>
        <taxon>fabids</taxon>
        <taxon>Fabales</taxon>
        <taxon>Fabaceae</taxon>
        <taxon>Papilionoideae</taxon>
        <taxon>50 kb inversion clade</taxon>
        <taxon>NPAAA clade</taxon>
        <taxon>indigoferoid/millettioid clade</taxon>
        <taxon>Phaseoleae</taxon>
        <taxon>Canavalia</taxon>
    </lineage>
</organism>
<name>A0AAN9LY45_CANGL</name>
<gene>
    <name evidence="1" type="ORF">VNO77_14340</name>
</gene>
<accession>A0AAN9LY45</accession>
<keyword evidence="2" id="KW-1185">Reference proteome</keyword>
<comment type="caution">
    <text evidence="1">The sequence shown here is derived from an EMBL/GenBank/DDBJ whole genome shotgun (WGS) entry which is preliminary data.</text>
</comment>
<reference evidence="1 2" key="1">
    <citation type="submission" date="2024-01" db="EMBL/GenBank/DDBJ databases">
        <title>The genomes of 5 underutilized Papilionoideae crops provide insights into root nodulation and disease resistanc.</title>
        <authorList>
            <person name="Jiang F."/>
        </authorList>
    </citation>
    <scope>NUCLEOTIDE SEQUENCE [LARGE SCALE GENOMIC DNA]</scope>
    <source>
        <strain evidence="1">LVBAO_FW01</strain>
        <tissue evidence="1">Leaves</tissue>
    </source>
</reference>
<evidence type="ECO:0000313" key="1">
    <source>
        <dbReference type="EMBL" id="KAK7344575.1"/>
    </source>
</evidence>
<sequence length="200" mass="22551">MVFWDVTDRVPPYLLLELAGRGEPPKGFFLDQGKAIDAKDCFGKLDFLSEKKSRSVVYLSPPPHSSSEADWEVQERDEGVKARKDGLDMINREWRPYKITSQVLNEVAGHLSGAPPWRSQEQGRRAEPTSNIGRRRFRRAFPVTCDPLTRLDSSLDSNHVYPKGAPSLVAGALKSNLQVELRNPRGTLPLFSLNIRPKLQ</sequence>
<dbReference type="Proteomes" id="UP001367508">
    <property type="component" value="Unassembled WGS sequence"/>
</dbReference>
<proteinExistence type="predicted"/>
<dbReference type="EMBL" id="JAYMYQ010000003">
    <property type="protein sequence ID" value="KAK7344575.1"/>
    <property type="molecule type" value="Genomic_DNA"/>
</dbReference>
<dbReference type="AlphaFoldDB" id="A0AAN9LY45"/>